<accession>A0A5Q2MGX4</accession>
<proteinExistence type="predicted"/>
<keyword evidence="2" id="KW-1185">Reference proteome</keyword>
<protein>
    <recommendedName>
        <fullName evidence="3">Lipoprotein</fullName>
    </recommendedName>
</protein>
<dbReference type="EMBL" id="CP045737">
    <property type="protein sequence ID" value="QGG42404.1"/>
    <property type="molecule type" value="Genomic_DNA"/>
</dbReference>
<sequence>MHDSPHRHRNGVRLLLLGAATATLLGGCGITESEPCFTSKPMAEGAKQDVSVLVVTKPGLDVNIVGTLDVDGGLYTTPRKDLGPETDVPVGTYDGTVTKSDGRLVLNYEGESVRLVGPMGCD</sequence>
<dbReference type="AlphaFoldDB" id="A0A5Q2MGX4"/>
<organism evidence="1 2">
    <name type="scientific">Aeromicrobium yanjiei</name>
    <dbReference type="NCBI Taxonomy" id="2662028"/>
    <lineage>
        <taxon>Bacteria</taxon>
        <taxon>Bacillati</taxon>
        <taxon>Actinomycetota</taxon>
        <taxon>Actinomycetes</taxon>
        <taxon>Propionibacteriales</taxon>
        <taxon>Nocardioidaceae</taxon>
        <taxon>Aeromicrobium</taxon>
    </lineage>
</organism>
<evidence type="ECO:0008006" key="3">
    <source>
        <dbReference type="Google" id="ProtNLM"/>
    </source>
</evidence>
<name>A0A5Q2MGX4_9ACTN</name>
<dbReference type="PROSITE" id="PS51257">
    <property type="entry name" value="PROKAR_LIPOPROTEIN"/>
    <property type="match status" value="1"/>
</dbReference>
<dbReference type="KEGG" id="aef:GEV26_14030"/>
<evidence type="ECO:0000313" key="2">
    <source>
        <dbReference type="Proteomes" id="UP000392064"/>
    </source>
</evidence>
<dbReference type="RefSeq" id="WP_153654027.1">
    <property type="nucleotide sequence ID" value="NZ_CP045737.1"/>
</dbReference>
<evidence type="ECO:0000313" key="1">
    <source>
        <dbReference type="EMBL" id="QGG42404.1"/>
    </source>
</evidence>
<gene>
    <name evidence="1" type="ORF">GEV26_14030</name>
</gene>
<dbReference type="Proteomes" id="UP000392064">
    <property type="component" value="Chromosome"/>
</dbReference>
<reference evidence="1 2" key="1">
    <citation type="submission" date="2019-11" db="EMBL/GenBank/DDBJ databases">
        <authorList>
            <person name="Li J."/>
        </authorList>
    </citation>
    <scope>NUCLEOTIDE SEQUENCE [LARGE SCALE GENOMIC DNA]</scope>
    <source>
        <strain evidence="1 2">MF47</strain>
    </source>
</reference>